<dbReference type="PROSITE" id="PS51186">
    <property type="entry name" value="GNAT"/>
    <property type="match status" value="1"/>
</dbReference>
<dbReference type="Pfam" id="PF13673">
    <property type="entry name" value="Acetyltransf_10"/>
    <property type="match status" value="1"/>
</dbReference>
<dbReference type="CDD" id="cd04301">
    <property type="entry name" value="NAT_SF"/>
    <property type="match status" value="1"/>
</dbReference>
<feature type="transmembrane region" description="Helical" evidence="1">
    <location>
        <begin position="197"/>
        <end position="215"/>
    </location>
</feature>
<dbReference type="AlphaFoldDB" id="A0A7S0CDT4"/>
<reference evidence="3" key="1">
    <citation type="submission" date="2021-01" db="EMBL/GenBank/DDBJ databases">
        <authorList>
            <person name="Corre E."/>
            <person name="Pelletier E."/>
            <person name="Niang G."/>
            <person name="Scheremetjew M."/>
            <person name="Finn R."/>
            <person name="Kale V."/>
            <person name="Holt S."/>
            <person name="Cochrane G."/>
            <person name="Meng A."/>
            <person name="Brown T."/>
            <person name="Cohen L."/>
        </authorList>
    </citation>
    <scope>NUCLEOTIDE SEQUENCE</scope>
    <source>
        <strain evidence="3">CCAP1064/1</strain>
    </source>
</reference>
<dbReference type="InterPro" id="IPR016181">
    <property type="entry name" value="Acyl_CoA_acyltransferase"/>
</dbReference>
<dbReference type="EMBL" id="HBEL01036213">
    <property type="protein sequence ID" value="CAD8420810.1"/>
    <property type="molecule type" value="Transcribed_RNA"/>
</dbReference>
<dbReference type="Gene3D" id="3.40.630.30">
    <property type="match status" value="1"/>
</dbReference>
<protein>
    <recommendedName>
        <fullName evidence="2">N-acetyltransferase domain-containing protein</fullName>
    </recommendedName>
</protein>
<gene>
    <name evidence="3" type="ORF">PINE0816_LOCUS16961</name>
</gene>
<accession>A0A7S0CDT4</accession>
<organism evidence="3">
    <name type="scientific">Proboscia inermis</name>
    <dbReference type="NCBI Taxonomy" id="420281"/>
    <lineage>
        <taxon>Eukaryota</taxon>
        <taxon>Sar</taxon>
        <taxon>Stramenopiles</taxon>
        <taxon>Ochrophyta</taxon>
        <taxon>Bacillariophyta</taxon>
        <taxon>Coscinodiscophyceae</taxon>
        <taxon>Rhizosoleniophycidae</taxon>
        <taxon>Rhizosoleniales</taxon>
        <taxon>Rhizosoleniaceae</taxon>
        <taxon>Proboscia</taxon>
    </lineage>
</organism>
<keyword evidence="1" id="KW-0472">Membrane</keyword>
<dbReference type="SUPFAM" id="SSF55729">
    <property type="entry name" value="Acyl-CoA N-acyltransferases (Nat)"/>
    <property type="match status" value="1"/>
</dbReference>
<sequence>MSQDFKVQNNDLEIHNGAHIALDQALSDDIADILRVCFPEMIGLSTPNVLLEGIGFHDLKDTWWLLKKYRSSSRDSSNTLVGLITAVVYHNGLYLCNFCVSPDFQGRGMGLDILEDASLFAVQRNQTNLIGHAASEKVLKYYSKLGAEVMNTGMGRKDGPICTSVRLQRKIPNTQDNVGVFFASLRRRRMIRRRHRLAAFVLIGALGSIVAASFFRLKANRNSLKQQK</sequence>
<proteinExistence type="predicted"/>
<evidence type="ECO:0000256" key="1">
    <source>
        <dbReference type="SAM" id="Phobius"/>
    </source>
</evidence>
<keyword evidence="1" id="KW-0812">Transmembrane</keyword>
<keyword evidence="1" id="KW-1133">Transmembrane helix</keyword>
<name>A0A7S0CDT4_9STRA</name>
<dbReference type="InterPro" id="IPR000182">
    <property type="entry name" value="GNAT_dom"/>
</dbReference>
<feature type="domain" description="N-acetyltransferase" evidence="2">
    <location>
        <begin position="12"/>
        <end position="172"/>
    </location>
</feature>
<evidence type="ECO:0000313" key="3">
    <source>
        <dbReference type="EMBL" id="CAD8420810.1"/>
    </source>
</evidence>
<evidence type="ECO:0000259" key="2">
    <source>
        <dbReference type="PROSITE" id="PS51186"/>
    </source>
</evidence>
<dbReference type="GO" id="GO:0016747">
    <property type="term" value="F:acyltransferase activity, transferring groups other than amino-acyl groups"/>
    <property type="evidence" value="ECO:0007669"/>
    <property type="project" value="InterPro"/>
</dbReference>